<proteinExistence type="predicted"/>
<protein>
    <submittedName>
        <fullName evidence="1">Uncharacterized protein</fullName>
    </submittedName>
</protein>
<evidence type="ECO:0000313" key="2">
    <source>
        <dbReference type="Proteomes" id="UP000270272"/>
    </source>
</evidence>
<dbReference type="Proteomes" id="UP000270272">
    <property type="component" value="Chromosome"/>
</dbReference>
<dbReference type="AlphaFoldDB" id="A0A447UH64"/>
<name>A0A447UH64_CITKO</name>
<accession>A0A447UH64</accession>
<organism evidence="1 2">
    <name type="scientific">Citrobacter koseri</name>
    <name type="common">Citrobacter diversus</name>
    <dbReference type="NCBI Taxonomy" id="545"/>
    <lineage>
        <taxon>Bacteria</taxon>
        <taxon>Pseudomonadati</taxon>
        <taxon>Pseudomonadota</taxon>
        <taxon>Gammaproteobacteria</taxon>
        <taxon>Enterobacterales</taxon>
        <taxon>Enterobacteriaceae</taxon>
        <taxon>Citrobacter</taxon>
    </lineage>
</organism>
<evidence type="ECO:0000313" key="1">
    <source>
        <dbReference type="EMBL" id="VEB85323.1"/>
    </source>
</evidence>
<dbReference type="EMBL" id="LR134204">
    <property type="protein sequence ID" value="VEB85323.1"/>
    <property type="molecule type" value="Genomic_DNA"/>
</dbReference>
<reference evidence="1 2" key="1">
    <citation type="submission" date="2018-12" db="EMBL/GenBank/DDBJ databases">
        <authorList>
            <consortium name="Pathogen Informatics"/>
        </authorList>
    </citation>
    <scope>NUCLEOTIDE SEQUENCE [LARGE SCALE GENOMIC DNA]</scope>
    <source>
        <strain evidence="1 2">NCTC11075</strain>
    </source>
</reference>
<gene>
    <name evidence="1" type="ORF">NCTC11075_00737</name>
</gene>
<dbReference type="Gene3D" id="2.40.10.220">
    <property type="entry name" value="predicted glycosyltransferase like domains"/>
    <property type="match status" value="1"/>
</dbReference>
<sequence length="69" mass="8132">MSFGEYGSVMTNLKIISVTELHSEKSYEEADFRISCMFQHKSDDYKHYIENVIVKLIIDNKIKNKIFLV</sequence>